<dbReference type="PANTHER" id="PTHR24242">
    <property type="entry name" value="G-PROTEIN COUPLED RECEPTOR"/>
    <property type="match status" value="1"/>
</dbReference>
<evidence type="ECO:0000256" key="3">
    <source>
        <dbReference type="ARBA" id="ARBA00022606"/>
    </source>
</evidence>
<keyword evidence="12" id="KW-0807">Transducer</keyword>
<feature type="transmembrane region" description="Helical" evidence="13">
    <location>
        <begin position="201"/>
        <end position="225"/>
    </location>
</feature>
<comment type="subcellular location">
    <subcellularLocation>
        <location evidence="1">Cell membrane</location>
        <topology evidence="1">Multi-pass membrane protein</topology>
    </subcellularLocation>
</comment>
<feature type="transmembrane region" description="Helical" evidence="13">
    <location>
        <begin position="237"/>
        <end position="261"/>
    </location>
</feature>
<keyword evidence="7" id="KW-0297">G-protein coupled receptor</keyword>
<evidence type="ECO:0000313" key="15">
    <source>
        <dbReference type="EMBL" id="DBA29763.1"/>
    </source>
</evidence>
<dbReference type="InterPro" id="IPR000276">
    <property type="entry name" value="GPCR_Rhodpsn"/>
</dbReference>
<dbReference type="EMBL" id="DYDO01000002">
    <property type="protein sequence ID" value="DBA29763.1"/>
    <property type="molecule type" value="Genomic_DNA"/>
</dbReference>
<organism evidence="15 16">
    <name type="scientific">Pyxicephalus adspersus</name>
    <name type="common">African bullfrog</name>
    <dbReference type="NCBI Taxonomy" id="30357"/>
    <lineage>
        <taxon>Eukaryota</taxon>
        <taxon>Metazoa</taxon>
        <taxon>Chordata</taxon>
        <taxon>Craniata</taxon>
        <taxon>Vertebrata</taxon>
        <taxon>Euteleostomi</taxon>
        <taxon>Amphibia</taxon>
        <taxon>Batrachia</taxon>
        <taxon>Anura</taxon>
        <taxon>Neobatrachia</taxon>
        <taxon>Ranoidea</taxon>
        <taxon>Pyxicephalidae</taxon>
        <taxon>Pyxicephalinae</taxon>
        <taxon>Pyxicephalus</taxon>
    </lineage>
</organism>
<feature type="transmembrane region" description="Helical" evidence="13">
    <location>
        <begin position="25"/>
        <end position="52"/>
    </location>
</feature>
<evidence type="ECO:0000256" key="13">
    <source>
        <dbReference type="SAM" id="Phobius"/>
    </source>
</evidence>
<dbReference type="GO" id="GO:0004930">
    <property type="term" value="F:G protein-coupled receptor activity"/>
    <property type="evidence" value="ECO:0007669"/>
    <property type="project" value="UniProtKB-KW"/>
</dbReference>
<dbReference type="Gene3D" id="1.20.1070.10">
    <property type="entry name" value="Rhodopsin 7-helix transmembrane proteins"/>
    <property type="match status" value="1"/>
</dbReference>
<evidence type="ECO:0000256" key="5">
    <source>
        <dbReference type="ARBA" id="ARBA00022725"/>
    </source>
</evidence>
<dbReference type="GO" id="GO:0004984">
    <property type="term" value="F:olfactory receptor activity"/>
    <property type="evidence" value="ECO:0007669"/>
    <property type="project" value="InterPro"/>
</dbReference>
<evidence type="ECO:0000256" key="12">
    <source>
        <dbReference type="ARBA" id="ARBA00023224"/>
    </source>
</evidence>
<evidence type="ECO:0000313" key="16">
    <source>
        <dbReference type="Proteomes" id="UP001181693"/>
    </source>
</evidence>
<feature type="domain" description="G-protein coupled receptors family 1 profile" evidence="14">
    <location>
        <begin position="41"/>
        <end position="290"/>
    </location>
</feature>
<evidence type="ECO:0000259" key="14">
    <source>
        <dbReference type="PROSITE" id="PS50262"/>
    </source>
</evidence>
<proteinExistence type="predicted"/>
<comment type="caution">
    <text evidence="15">The sequence shown here is derived from an EMBL/GenBank/DDBJ whole genome shotgun (WGS) entry which is preliminary data.</text>
</comment>
<dbReference type="PROSITE" id="PS50262">
    <property type="entry name" value="G_PROTEIN_RECEP_F1_2"/>
    <property type="match status" value="1"/>
</dbReference>
<dbReference type="SUPFAM" id="SSF81321">
    <property type="entry name" value="Family A G protein-coupled receptor-like"/>
    <property type="match status" value="1"/>
</dbReference>
<keyword evidence="8 13" id="KW-0472">Membrane</keyword>
<keyword evidence="10" id="KW-0675">Receptor</keyword>
<reference evidence="15" key="1">
    <citation type="thesis" date="2020" institute="ProQuest LLC" country="789 East Eisenhower Parkway, Ann Arbor, MI, USA">
        <title>Comparative Genomics and Chromosome Evolution.</title>
        <authorList>
            <person name="Mudd A.B."/>
        </authorList>
    </citation>
    <scope>NUCLEOTIDE SEQUENCE</scope>
    <source>
        <strain evidence="15">1538</strain>
        <tissue evidence="15">Blood</tissue>
    </source>
</reference>
<evidence type="ECO:0000256" key="2">
    <source>
        <dbReference type="ARBA" id="ARBA00022475"/>
    </source>
</evidence>
<evidence type="ECO:0000256" key="4">
    <source>
        <dbReference type="ARBA" id="ARBA00022692"/>
    </source>
</evidence>
<feature type="transmembrane region" description="Helical" evidence="13">
    <location>
        <begin position="273"/>
        <end position="292"/>
    </location>
</feature>
<evidence type="ECO:0000256" key="10">
    <source>
        <dbReference type="ARBA" id="ARBA00023170"/>
    </source>
</evidence>
<dbReference type="FunFam" id="1.20.1070.10:FF:000010">
    <property type="entry name" value="Olfactory receptor"/>
    <property type="match status" value="1"/>
</dbReference>
<feature type="transmembrane region" description="Helical" evidence="13">
    <location>
        <begin position="98"/>
        <end position="120"/>
    </location>
</feature>
<keyword evidence="4 13" id="KW-0812">Transmembrane</keyword>
<evidence type="ECO:0000256" key="1">
    <source>
        <dbReference type="ARBA" id="ARBA00004651"/>
    </source>
</evidence>
<keyword evidence="3" id="KW-0716">Sensory transduction</keyword>
<dbReference type="AlphaFoldDB" id="A0AAV3AW05"/>
<evidence type="ECO:0000256" key="9">
    <source>
        <dbReference type="ARBA" id="ARBA00023157"/>
    </source>
</evidence>
<feature type="transmembrane region" description="Helical" evidence="13">
    <location>
        <begin position="141"/>
        <end position="168"/>
    </location>
</feature>
<keyword evidence="11" id="KW-0325">Glycoprotein</keyword>
<gene>
    <name evidence="15" type="ORF">GDO54_005823</name>
</gene>
<keyword evidence="2" id="KW-1003">Cell membrane</keyword>
<keyword evidence="9" id="KW-1015">Disulfide bond</keyword>
<evidence type="ECO:0000256" key="11">
    <source>
        <dbReference type="ARBA" id="ARBA00023180"/>
    </source>
</evidence>
<sequence>MDKKNITRIALIHLLGFKTNPSIEYFVFFILFVAYCLTICGNLLILVLVYYGKTLHSPMYFFLSQLSVSDILIVTDILPNSLHAILAKEITMSFSGCITQFSIFAISEGLQCFLLTVMAYDRYLAICKPLHYTSIMSHQTCWIMIIICWTCSMLIQCNHVTVLITLQFCGPNIIDHFFCDLHPILKLSCSDTTNFELEVTLLGGFFVIIPFFIIIVSYIYIIVTIFNIPSITGRKKVFSTCSSHLSAVSTFYLTIVCVYLLPNRRQSSDITKFMSFLYTVVNPLLNPIIYSLRNKDLKQVVVKMIDNFLSFPSR</sequence>
<dbReference type="Proteomes" id="UP001181693">
    <property type="component" value="Unassembled WGS sequence"/>
</dbReference>
<protein>
    <recommendedName>
        <fullName evidence="14">G-protein coupled receptors family 1 profile domain-containing protein</fullName>
    </recommendedName>
</protein>
<dbReference type="InterPro" id="IPR050939">
    <property type="entry name" value="Olfactory_GPCR1"/>
</dbReference>
<dbReference type="PRINTS" id="PR00237">
    <property type="entry name" value="GPCRRHODOPSN"/>
</dbReference>
<evidence type="ECO:0000256" key="8">
    <source>
        <dbReference type="ARBA" id="ARBA00023136"/>
    </source>
</evidence>
<dbReference type="GO" id="GO:0005886">
    <property type="term" value="C:plasma membrane"/>
    <property type="evidence" value="ECO:0007669"/>
    <property type="project" value="UniProtKB-SubCell"/>
</dbReference>
<keyword evidence="6 13" id="KW-1133">Transmembrane helix</keyword>
<keyword evidence="16" id="KW-1185">Reference proteome</keyword>
<accession>A0AAV3AW05</accession>
<name>A0AAV3AW05_PYXAD</name>
<dbReference type="Pfam" id="PF13853">
    <property type="entry name" value="7tm_4"/>
    <property type="match status" value="1"/>
</dbReference>
<dbReference type="InterPro" id="IPR000725">
    <property type="entry name" value="Olfact_rcpt"/>
</dbReference>
<evidence type="ECO:0000256" key="6">
    <source>
        <dbReference type="ARBA" id="ARBA00022989"/>
    </source>
</evidence>
<dbReference type="PANTHER" id="PTHR24242:SF253">
    <property type="entry name" value="OLFACTORY RECEPTOR-RELATED"/>
    <property type="match status" value="1"/>
</dbReference>
<dbReference type="PRINTS" id="PR00245">
    <property type="entry name" value="OLFACTORYR"/>
</dbReference>
<dbReference type="InterPro" id="IPR017452">
    <property type="entry name" value="GPCR_Rhodpsn_7TM"/>
</dbReference>
<keyword evidence="5" id="KW-0552">Olfaction</keyword>
<evidence type="ECO:0000256" key="7">
    <source>
        <dbReference type="ARBA" id="ARBA00023040"/>
    </source>
</evidence>